<dbReference type="RefSeq" id="WP_283739917.1">
    <property type="nucleotide sequence ID" value="NZ_JASJEV010000003.1"/>
</dbReference>
<evidence type="ECO:0000313" key="1">
    <source>
        <dbReference type="EMBL" id="MDJ1157926.1"/>
    </source>
</evidence>
<reference evidence="1 2" key="1">
    <citation type="submission" date="2023-05" db="EMBL/GenBank/DDBJ databases">
        <title>Chelatococcus sp. nov., a moderately thermophilic bacterium isolated from hot spring microbial mat.</title>
        <authorList>
            <person name="Hu C.-J."/>
            <person name="Li W.-J."/>
        </authorList>
    </citation>
    <scope>NUCLEOTIDE SEQUENCE [LARGE SCALE GENOMIC DNA]</scope>
    <source>
        <strain evidence="1 2">SYSU G07232</strain>
    </source>
</reference>
<dbReference type="EMBL" id="JASJEV010000003">
    <property type="protein sequence ID" value="MDJ1157926.1"/>
    <property type="molecule type" value="Genomic_DNA"/>
</dbReference>
<proteinExistence type="predicted"/>
<evidence type="ECO:0000313" key="2">
    <source>
        <dbReference type="Proteomes" id="UP001321492"/>
    </source>
</evidence>
<comment type="caution">
    <text evidence="1">The sequence shown here is derived from an EMBL/GenBank/DDBJ whole genome shotgun (WGS) entry which is preliminary data.</text>
</comment>
<protein>
    <submittedName>
        <fullName evidence="1">Uncharacterized protein</fullName>
    </submittedName>
</protein>
<accession>A0ABT7AEY5</accession>
<dbReference type="Proteomes" id="UP001321492">
    <property type="component" value="Unassembled WGS sequence"/>
</dbReference>
<organism evidence="1 2">
    <name type="scientific">Chelatococcus albus</name>
    <dbReference type="NCBI Taxonomy" id="3047466"/>
    <lineage>
        <taxon>Bacteria</taxon>
        <taxon>Pseudomonadati</taxon>
        <taxon>Pseudomonadota</taxon>
        <taxon>Alphaproteobacteria</taxon>
        <taxon>Hyphomicrobiales</taxon>
        <taxon>Chelatococcaceae</taxon>
        <taxon>Chelatococcus</taxon>
    </lineage>
</organism>
<keyword evidence="2" id="KW-1185">Reference proteome</keyword>
<sequence>MPLENRVTPFGDLVASPARGLFLGNRGGRIHDPATRRLTGRRWASHHWITCVLAFKNRHRRVWGRGYTELFFCDEVTALAAGHRPCMECRRTNAVVFRAAVAGGLGLGAPPSCDGLDRLLHAERLDGRVKRLHCREADTLPDGAVIVGEDGAALALLAARALPWTPAGYATPRPRPSGPVMVLTPPATLAALAAGYRPHWHPSAARDG</sequence>
<gene>
    <name evidence="1" type="ORF">QNA08_06725</name>
</gene>
<name>A0ABT7AEY5_9HYPH</name>